<keyword evidence="7" id="KW-0479">Metal-binding</keyword>
<feature type="repeat" description="NHL" evidence="14">
    <location>
        <begin position="931"/>
        <end position="974"/>
    </location>
</feature>
<name>A0A814TR76_ADIRI</name>
<protein>
    <recommendedName>
        <fullName evidence="4">RBR-type E3 ubiquitin transferase</fullName>
        <ecNumber evidence="4">2.3.2.31</ecNumber>
    </recommendedName>
</protein>
<dbReference type="GO" id="GO:0016567">
    <property type="term" value="P:protein ubiquitination"/>
    <property type="evidence" value="ECO:0007669"/>
    <property type="project" value="InterPro"/>
</dbReference>
<evidence type="ECO:0000259" key="17">
    <source>
        <dbReference type="PROSITE" id="PS51873"/>
    </source>
</evidence>
<evidence type="ECO:0000259" key="16">
    <source>
        <dbReference type="PROSITE" id="PS50262"/>
    </source>
</evidence>
<dbReference type="PROSITE" id="PS50262">
    <property type="entry name" value="G_PROTEIN_RECEP_F1_2"/>
    <property type="match status" value="1"/>
</dbReference>
<dbReference type="PROSITE" id="PS51125">
    <property type="entry name" value="NHL"/>
    <property type="match status" value="3"/>
</dbReference>
<comment type="subcellular location">
    <subcellularLocation>
        <location evidence="2">Membrane</location>
    </subcellularLocation>
</comment>
<dbReference type="InterPro" id="IPR031127">
    <property type="entry name" value="E3_UB_ligase_RBR"/>
</dbReference>
<dbReference type="CDD" id="cd05819">
    <property type="entry name" value="NHL"/>
    <property type="match status" value="1"/>
</dbReference>
<evidence type="ECO:0000256" key="15">
    <source>
        <dbReference type="SAM" id="Phobius"/>
    </source>
</evidence>
<dbReference type="Gene3D" id="2.120.10.30">
    <property type="entry name" value="TolB, C-terminal domain"/>
    <property type="match status" value="2"/>
</dbReference>
<keyword evidence="10" id="KW-0833">Ubl conjugation pathway</keyword>
<dbReference type="GO" id="GO:0061630">
    <property type="term" value="F:ubiquitin protein ligase activity"/>
    <property type="evidence" value="ECO:0007669"/>
    <property type="project" value="UniProtKB-EC"/>
</dbReference>
<evidence type="ECO:0000256" key="7">
    <source>
        <dbReference type="ARBA" id="ARBA00022723"/>
    </source>
</evidence>
<keyword evidence="11" id="KW-0862">Zinc</keyword>
<keyword evidence="13 15" id="KW-0472">Membrane</keyword>
<feature type="transmembrane region" description="Helical" evidence="15">
    <location>
        <begin position="344"/>
        <end position="366"/>
    </location>
</feature>
<evidence type="ECO:0000256" key="9">
    <source>
        <dbReference type="ARBA" id="ARBA00022771"/>
    </source>
</evidence>
<keyword evidence="8" id="KW-0677">Repeat</keyword>
<feature type="repeat" description="NHL" evidence="14">
    <location>
        <begin position="1047"/>
        <end position="1079"/>
    </location>
</feature>
<dbReference type="InterPro" id="IPR011042">
    <property type="entry name" value="6-blade_b-propeller_TolB-like"/>
</dbReference>
<dbReference type="SUPFAM" id="SSF81321">
    <property type="entry name" value="Family A G protein-coupled receptor-like"/>
    <property type="match status" value="1"/>
</dbReference>
<feature type="transmembrane region" description="Helical" evidence="15">
    <location>
        <begin position="457"/>
        <end position="482"/>
    </location>
</feature>
<dbReference type="Gene3D" id="1.20.1070.10">
    <property type="entry name" value="Rhodopsin 7-helix transmembrane proteins"/>
    <property type="match status" value="1"/>
</dbReference>
<dbReference type="Proteomes" id="UP000663828">
    <property type="component" value="Unassembled WGS sequence"/>
</dbReference>
<evidence type="ECO:0000256" key="2">
    <source>
        <dbReference type="ARBA" id="ARBA00004370"/>
    </source>
</evidence>
<dbReference type="SUPFAM" id="SSF57850">
    <property type="entry name" value="RING/U-box"/>
    <property type="match status" value="3"/>
</dbReference>
<feature type="transmembrane region" description="Helical" evidence="15">
    <location>
        <begin position="513"/>
        <end position="535"/>
    </location>
</feature>
<evidence type="ECO:0000256" key="13">
    <source>
        <dbReference type="ARBA" id="ARBA00023136"/>
    </source>
</evidence>
<evidence type="ECO:0000256" key="14">
    <source>
        <dbReference type="PROSITE-ProRule" id="PRU00504"/>
    </source>
</evidence>
<comment type="catalytic activity">
    <reaction evidence="1">
        <text>[E2 ubiquitin-conjugating enzyme]-S-ubiquitinyl-L-cysteine + [acceptor protein]-L-lysine = [E2 ubiquitin-conjugating enzyme]-L-cysteine + [acceptor protein]-N(6)-ubiquitinyl-L-lysine.</text>
        <dbReference type="EC" id="2.3.2.31"/>
    </reaction>
</comment>
<dbReference type="PANTHER" id="PTHR11685">
    <property type="entry name" value="RBR FAMILY RING FINGER AND IBR DOMAIN-CONTAINING"/>
    <property type="match status" value="1"/>
</dbReference>
<dbReference type="InterPro" id="IPR001258">
    <property type="entry name" value="NHL_repeat"/>
</dbReference>
<feature type="domain" description="RING-type" evidence="17">
    <location>
        <begin position="143"/>
        <end position="368"/>
    </location>
</feature>
<dbReference type="InterPro" id="IPR002867">
    <property type="entry name" value="IBR_dom"/>
</dbReference>
<keyword evidence="19" id="KW-1185">Reference proteome</keyword>
<evidence type="ECO:0000256" key="5">
    <source>
        <dbReference type="ARBA" id="ARBA00022679"/>
    </source>
</evidence>
<sequence>MAVSSRPAVNVSADTVDGMNSDVLAGEIHEWADDDLRRMFFEIVAEARRYYFLGQVELARKCYRKTLQYGNELRYRGENFNCTVRINSQVMKIAEECDQRIREITYKLSSKNKSLPTLTTTTVRDELRMEYPFTNRQHVPDRFTRNCSVCMTDHPVEQFQEQYSKKCQHTQRTVCNNCVYSTVKYAIEDLKIRVTCPEPECRTVFDYAEISHLLLIHDNRSLFETYDRQLRNQQLEQMPEFIWCPYPDCDAGQLNEQNSSNQSRVTCVKCQRMICSFHRVPWHTHMTCAEYDHLHSNVDNSTQQWLATYSKRCPNCKAPIEKNGGCAHMTCIKCKHRFCWNFRFWYFLFADIFSLCATLFVLFFLFNDRTLRHALYNHIFIVILIINLIYQLTDIPWFIYNDRNDQSWQTSWTFTLFWIFVDYAFYSIHTGLFAWATVERYILIFHDHWSRTKLKRLFIHYLPIIIIIIYYIVYYSIIYFVIPCKTSFDEFLTGGVYIPCAFDRTQLGLWDLIVNQIITTLIIVTFCLLLLIRVIKQRIRIRKTIEWRKHRKMTMQLLLMSVISLIFHIPWVLVILFYQFNITKSISRCGIIYTKFLAYNVTFLFPFVYCLSVPELRKKLKRIYRVCRRERQVGVITPIRPPTRTSEASEQNNPHIYVYQSKFTLSIPGTLYEPANKDAQYIISVFVSSFMQCAIQCNWNSKCRVFDYGAMQSNECRLFEGDIGVLGSIGMSSTPDSNGGLVQLDPSLFAQYGQTCSSACTESRYLQCNNGFVCDCMPHTYWDTYWKMCLPQMTVAGAWCQFSANMCREDLNLTCSAMGQCEGIVPASTTDGVNIADQSTIIEGDSTNGFDNPIGVIVYGEPGDESLIVADSAKASVLIHNGTDGTYLSYPSYLYLDKDHQYDLYITDNGNNRILLLSSMQITDPLPQNVAGTFGAGGLSASTLSAPNGVTLDNQNNILIADTYGHRIMLWSPSATSGTIIIGTGDPGTGSTELNYPTGVFFDKQQSTLYVADNGNNRIQLLNMTAGAPYVGITVAGGNGAGTASNQLNQPSGVWVSPTTGAIYISDTGNNRIQRWNFNATDGTTVAGDPNGGSGSTAARLNSPTGLTINSNETYLYVSDTGNKRIQRFALT</sequence>
<dbReference type="GO" id="GO:0008270">
    <property type="term" value="F:zinc ion binding"/>
    <property type="evidence" value="ECO:0007669"/>
    <property type="project" value="UniProtKB-KW"/>
</dbReference>
<dbReference type="SUPFAM" id="SSF101898">
    <property type="entry name" value="NHL repeat"/>
    <property type="match status" value="1"/>
</dbReference>
<dbReference type="EC" id="2.3.2.31" evidence="4"/>
<evidence type="ECO:0000313" key="18">
    <source>
        <dbReference type="EMBL" id="CAF1163348.1"/>
    </source>
</evidence>
<dbReference type="SMART" id="SM00647">
    <property type="entry name" value="IBR"/>
    <property type="match status" value="1"/>
</dbReference>
<evidence type="ECO:0000256" key="10">
    <source>
        <dbReference type="ARBA" id="ARBA00022786"/>
    </source>
</evidence>
<accession>A0A814TR76</accession>
<dbReference type="GO" id="GO:0016020">
    <property type="term" value="C:membrane"/>
    <property type="evidence" value="ECO:0007669"/>
    <property type="project" value="UniProtKB-SubCell"/>
</dbReference>
<dbReference type="Pfam" id="PF22191">
    <property type="entry name" value="IBR_1"/>
    <property type="match status" value="1"/>
</dbReference>
<reference evidence="18" key="1">
    <citation type="submission" date="2021-02" db="EMBL/GenBank/DDBJ databases">
        <authorList>
            <person name="Nowell W R."/>
        </authorList>
    </citation>
    <scope>NUCLEOTIDE SEQUENCE</scope>
</reference>
<evidence type="ECO:0000256" key="12">
    <source>
        <dbReference type="ARBA" id="ARBA00022989"/>
    </source>
</evidence>
<feature type="domain" description="G-protein coupled receptors family 1 profile" evidence="16">
    <location>
        <begin position="357"/>
        <end position="609"/>
    </location>
</feature>
<evidence type="ECO:0000256" key="4">
    <source>
        <dbReference type="ARBA" id="ARBA00012251"/>
    </source>
</evidence>
<dbReference type="PROSITE" id="PS51873">
    <property type="entry name" value="TRIAD"/>
    <property type="match status" value="1"/>
</dbReference>
<dbReference type="Pfam" id="PF01436">
    <property type="entry name" value="NHL"/>
    <property type="match status" value="1"/>
</dbReference>
<dbReference type="AlphaFoldDB" id="A0A814TR76"/>
<evidence type="ECO:0000256" key="11">
    <source>
        <dbReference type="ARBA" id="ARBA00022833"/>
    </source>
</evidence>
<evidence type="ECO:0000256" key="6">
    <source>
        <dbReference type="ARBA" id="ARBA00022692"/>
    </source>
</evidence>
<comment type="pathway">
    <text evidence="3">Protein modification; protein ubiquitination.</text>
</comment>
<dbReference type="Pfam" id="PF01485">
    <property type="entry name" value="IBR"/>
    <property type="match status" value="1"/>
</dbReference>
<keyword evidence="9" id="KW-0863">Zinc-finger</keyword>
<dbReference type="CDD" id="cd00637">
    <property type="entry name" value="7tm_classA_rhodopsin-like"/>
    <property type="match status" value="1"/>
</dbReference>
<evidence type="ECO:0000313" key="19">
    <source>
        <dbReference type="Proteomes" id="UP000663828"/>
    </source>
</evidence>
<feature type="transmembrane region" description="Helical" evidence="15">
    <location>
        <begin position="556"/>
        <end position="580"/>
    </location>
</feature>
<dbReference type="InterPro" id="IPR044066">
    <property type="entry name" value="TRIAD_supradom"/>
</dbReference>
<dbReference type="InterPro" id="IPR047548">
    <property type="entry name" value="Rcat_RBR_RNF14"/>
</dbReference>
<feature type="transmembrane region" description="Helical" evidence="15">
    <location>
        <begin position="378"/>
        <end position="400"/>
    </location>
</feature>
<evidence type="ECO:0000256" key="3">
    <source>
        <dbReference type="ARBA" id="ARBA00004906"/>
    </source>
</evidence>
<keyword evidence="6 15" id="KW-0812">Transmembrane</keyword>
<dbReference type="Gene3D" id="1.20.120.1750">
    <property type="match status" value="1"/>
</dbReference>
<comment type="caution">
    <text evidence="18">The sequence shown here is derived from an EMBL/GenBank/DDBJ whole genome shotgun (WGS) entry which is preliminary data.</text>
</comment>
<dbReference type="EMBL" id="CAJNOR010001555">
    <property type="protein sequence ID" value="CAF1163348.1"/>
    <property type="molecule type" value="Genomic_DNA"/>
</dbReference>
<evidence type="ECO:0000256" key="1">
    <source>
        <dbReference type="ARBA" id="ARBA00001798"/>
    </source>
</evidence>
<proteinExistence type="predicted"/>
<dbReference type="CDD" id="cd20354">
    <property type="entry name" value="Rcat_RBR_RNF14"/>
    <property type="match status" value="1"/>
</dbReference>
<keyword evidence="5" id="KW-0808">Transferase</keyword>
<organism evidence="18 19">
    <name type="scientific">Adineta ricciae</name>
    <name type="common">Rotifer</name>
    <dbReference type="NCBI Taxonomy" id="249248"/>
    <lineage>
        <taxon>Eukaryota</taxon>
        <taxon>Metazoa</taxon>
        <taxon>Spiralia</taxon>
        <taxon>Gnathifera</taxon>
        <taxon>Rotifera</taxon>
        <taxon>Eurotatoria</taxon>
        <taxon>Bdelloidea</taxon>
        <taxon>Adinetida</taxon>
        <taxon>Adinetidae</taxon>
        <taxon>Adineta</taxon>
    </lineage>
</organism>
<feature type="repeat" description="NHL" evidence="14">
    <location>
        <begin position="993"/>
        <end position="1025"/>
    </location>
</feature>
<evidence type="ECO:0000256" key="8">
    <source>
        <dbReference type="ARBA" id="ARBA00022737"/>
    </source>
</evidence>
<dbReference type="InterPro" id="IPR017452">
    <property type="entry name" value="GPCR_Rhodpsn_7TM"/>
</dbReference>
<feature type="transmembrane region" description="Helical" evidence="15">
    <location>
        <begin position="412"/>
        <end position="436"/>
    </location>
</feature>
<gene>
    <name evidence="18" type="ORF">XAT740_LOCUS21610</name>
</gene>
<feature type="transmembrane region" description="Helical" evidence="15">
    <location>
        <begin position="592"/>
        <end position="612"/>
    </location>
</feature>
<keyword evidence="12 15" id="KW-1133">Transmembrane helix</keyword>